<feature type="region of interest" description="Disordered" evidence="1">
    <location>
        <begin position="69"/>
        <end position="90"/>
    </location>
</feature>
<evidence type="ECO:0000256" key="2">
    <source>
        <dbReference type="SAM" id="SignalP"/>
    </source>
</evidence>
<keyword evidence="4" id="KW-1185">Reference proteome</keyword>
<feature type="chain" id="PRO_5031541149" evidence="2">
    <location>
        <begin position="20"/>
        <end position="90"/>
    </location>
</feature>
<dbReference type="EMBL" id="JACHBX010000001">
    <property type="protein sequence ID" value="MBB6132322.1"/>
    <property type="molecule type" value="Genomic_DNA"/>
</dbReference>
<name>A0A7W9U662_9BURK</name>
<keyword evidence="2" id="KW-0732">Signal</keyword>
<organism evidence="3 4">
    <name type="scientific">Massilia aurea</name>
    <dbReference type="NCBI Taxonomy" id="373040"/>
    <lineage>
        <taxon>Bacteria</taxon>
        <taxon>Pseudomonadati</taxon>
        <taxon>Pseudomonadota</taxon>
        <taxon>Betaproteobacteria</taxon>
        <taxon>Burkholderiales</taxon>
        <taxon>Oxalobacteraceae</taxon>
        <taxon>Telluria group</taxon>
        <taxon>Massilia</taxon>
    </lineage>
</organism>
<dbReference type="Proteomes" id="UP000540787">
    <property type="component" value="Unassembled WGS sequence"/>
</dbReference>
<reference evidence="3 4" key="1">
    <citation type="submission" date="2020-08" db="EMBL/GenBank/DDBJ databases">
        <title>The Agave Microbiome: Exploring the role of microbial communities in plant adaptations to desert environments.</title>
        <authorList>
            <person name="Partida-Martinez L.P."/>
        </authorList>
    </citation>
    <scope>NUCLEOTIDE SEQUENCE [LARGE SCALE GENOMIC DNA]</scope>
    <source>
        <strain evidence="3 4">AT3.2</strain>
    </source>
</reference>
<dbReference type="AlphaFoldDB" id="A0A7W9U662"/>
<comment type="caution">
    <text evidence="3">The sequence shown here is derived from an EMBL/GenBank/DDBJ whole genome shotgun (WGS) entry which is preliminary data.</text>
</comment>
<evidence type="ECO:0000313" key="3">
    <source>
        <dbReference type="EMBL" id="MBB6132322.1"/>
    </source>
</evidence>
<feature type="region of interest" description="Disordered" evidence="1">
    <location>
        <begin position="22"/>
        <end position="53"/>
    </location>
</feature>
<sequence>MKKLTVTLIAGLFASAAFAQTPATSEAHATTDTKTPKAAFVPNENLKGSTQTDGKLVKKVSKADAKAVARADKEAEATAKAESKGDVKAK</sequence>
<protein>
    <submittedName>
        <fullName evidence="3">Uncharacterized protein</fullName>
    </submittedName>
</protein>
<evidence type="ECO:0000256" key="1">
    <source>
        <dbReference type="SAM" id="MobiDB-lite"/>
    </source>
</evidence>
<accession>A0A7W9U662</accession>
<gene>
    <name evidence="3" type="ORF">HD842_000433</name>
</gene>
<proteinExistence type="predicted"/>
<feature type="signal peptide" evidence="2">
    <location>
        <begin position="1"/>
        <end position="19"/>
    </location>
</feature>
<evidence type="ECO:0000313" key="4">
    <source>
        <dbReference type="Proteomes" id="UP000540787"/>
    </source>
</evidence>
<dbReference type="RefSeq" id="WP_183550363.1">
    <property type="nucleotide sequence ID" value="NZ_JACHBX010000001.1"/>
</dbReference>